<dbReference type="AlphaFoldDB" id="A0AAU7Q9P3"/>
<proteinExistence type="predicted"/>
<organism evidence="1">
    <name type="scientific">Acerihabitans sp. KWT182</name>
    <dbReference type="NCBI Taxonomy" id="3157919"/>
    <lineage>
        <taxon>Bacteria</taxon>
        <taxon>Pseudomonadati</taxon>
        <taxon>Pseudomonadota</taxon>
        <taxon>Gammaproteobacteria</taxon>
        <taxon>Enterobacterales</taxon>
        <taxon>Pectobacteriaceae</taxon>
        <taxon>Acerihabitans</taxon>
    </lineage>
</organism>
<reference evidence="1" key="1">
    <citation type="submission" date="2024-06" db="EMBL/GenBank/DDBJ databases">
        <authorList>
            <person name="Coelho C."/>
            <person name="Bento M."/>
            <person name="Garcia E."/>
            <person name="Camelo A."/>
            <person name="Brandao I."/>
            <person name="Espirito Santo C."/>
            <person name="Trovao J."/>
            <person name="Verissimo A."/>
            <person name="Costa J."/>
            <person name="Tiago I."/>
        </authorList>
    </citation>
    <scope>NUCLEOTIDE SEQUENCE</scope>
    <source>
        <strain evidence="1">KWT182</strain>
    </source>
</reference>
<sequence length="110" mass="12482">MNTIDFTMEGETIHEKKYYPLYTDLNLGKIAEKLHNTSRTSLLPSRPHIPLKSESLEVTNSLNKLEIMVSALYPEPDDKDPLDLTTSTLKGITCSVIKPSPYIEPFFHDC</sequence>
<dbReference type="EMBL" id="CP157947">
    <property type="protein sequence ID" value="XBS69749.1"/>
    <property type="molecule type" value="Genomic_DNA"/>
</dbReference>
<gene>
    <name evidence="1" type="ORF">ABK905_26260</name>
</gene>
<accession>A0AAU7Q9P3</accession>
<evidence type="ECO:0000313" key="1">
    <source>
        <dbReference type="EMBL" id="XBS69749.1"/>
    </source>
</evidence>
<protein>
    <submittedName>
        <fullName evidence="1">Uncharacterized protein</fullName>
    </submittedName>
</protein>
<name>A0AAU7Q9P3_9GAMM</name>